<evidence type="ECO:0000259" key="8">
    <source>
        <dbReference type="Pfam" id="PF03807"/>
    </source>
</evidence>
<dbReference type="InterPro" id="IPR036291">
    <property type="entry name" value="NAD(P)-bd_dom_sf"/>
</dbReference>
<dbReference type="EMBL" id="NRRY01000003">
    <property type="protein sequence ID" value="MBK1617375.1"/>
    <property type="molecule type" value="Genomic_DNA"/>
</dbReference>
<keyword evidence="3 4" id="KW-0560">Oxidoreductase</keyword>
<evidence type="ECO:0000313" key="11">
    <source>
        <dbReference type="Proteomes" id="UP001138768"/>
    </source>
</evidence>
<name>A0A9X0W5T7_9GAMM</name>
<dbReference type="Gene3D" id="3.40.50.720">
    <property type="entry name" value="NAD(P)-binding Rossmann-like Domain"/>
    <property type="match status" value="1"/>
</dbReference>
<comment type="subcellular location">
    <subcellularLocation>
        <location evidence="4">Cytoplasm</location>
    </subcellularLocation>
</comment>
<dbReference type="InterPro" id="IPR028939">
    <property type="entry name" value="P5C_Rdtase_cat_N"/>
</dbReference>
<proteinExistence type="inferred from homology"/>
<feature type="domain" description="Pyrroline-5-carboxylate reductase catalytic N-terminal" evidence="8">
    <location>
        <begin position="7"/>
        <end position="102"/>
    </location>
</feature>
<dbReference type="Pfam" id="PF03807">
    <property type="entry name" value="F420_oxidored"/>
    <property type="match status" value="1"/>
</dbReference>
<dbReference type="HAMAP" id="MF_01925">
    <property type="entry name" value="P5C_reductase"/>
    <property type="match status" value="1"/>
</dbReference>
<dbReference type="PROSITE" id="PS00521">
    <property type="entry name" value="P5CR"/>
    <property type="match status" value="1"/>
</dbReference>
<protein>
    <recommendedName>
        <fullName evidence="4 5">Pyrroline-5-carboxylate reductase</fullName>
        <shortName evidence="4">P5C reductase</shortName>
        <shortName evidence="4">P5CR</shortName>
        <ecNumber evidence="4 5">1.5.1.2</ecNumber>
    </recommendedName>
    <alternativeName>
        <fullName evidence="4">PCA reductase</fullName>
    </alternativeName>
</protein>
<evidence type="ECO:0000256" key="5">
    <source>
        <dbReference type="NCBIfam" id="TIGR00112"/>
    </source>
</evidence>
<evidence type="ECO:0000256" key="7">
    <source>
        <dbReference type="RuleBase" id="RU003903"/>
    </source>
</evidence>
<evidence type="ECO:0000256" key="3">
    <source>
        <dbReference type="ARBA" id="ARBA00023002"/>
    </source>
</evidence>
<gene>
    <name evidence="4" type="primary">proC</name>
    <name evidence="10" type="ORF">CKO42_02675</name>
</gene>
<dbReference type="AlphaFoldDB" id="A0A9X0W5T7"/>
<sequence>MPSTTTRIAFIGGGNMARSLIAGLIADGYEATRLTVSDPDTAKRDALAEQFGITACAQTVEAIDAAEVIVLCVKPQVAAVACREVGALLSEPLPLVISVMAGVTEASIHGWLGQPAPLVRAMPNTPVLVQSGAIGLHASAGTWAKQVNLAEEVMRAGGLTHWVKTEAELDTVTALSGSGPAYFFLFMESLEKAAIAEGLDPEGARLLSIQTALGAARMAVESDESPQQLRQRVTSPGGTTERAIAVFEEGGLPALTLRAVAAARHRAQELSELIAEEQ</sequence>
<dbReference type="InterPro" id="IPR029036">
    <property type="entry name" value="P5CR_dimer"/>
</dbReference>
<comment type="similarity">
    <text evidence="1 4 7">Belongs to the pyrroline-5-carboxylate reductase family.</text>
</comment>
<dbReference type="NCBIfam" id="TIGR00112">
    <property type="entry name" value="proC"/>
    <property type="match status" value="1"/>
</dbReference>
<comment type="function">
    <text evidence="4">Catalyzes the reduction of 1-pyrroline-5-carboxylate (PCA) to L-proline.</text>
</comment>
<dbReference type="SUPFAM" id="SSF51735">
    <property type="entry name" value="NAD(P)-binding Rossmann-fold domains"/>
    <property type="match status" value="1"/>
</dbReference>
<keyword evidence="4" id="KW-0963">Cytoplasm</keyword>
<dbReference type="GO" id="GO:0005737">
    <property type="term" value="C:cytoplasm"/>
    <property type="evidence" value="ECO:0007669"/>
    <property type="project" value="UniProtKB-SubCell"/>
</dbReference>
<dbReference type="Pfam" id="PF14748">
    <property type="entry name" value="P5CR_dimer"/>
    <property type="match status" value="1"/>
</dbReference>
<keyword evidence="4 7" id="KW-0641">Proline biosynthesis</keyword>
<comment type="caution">
    <text evidence="10">The sequence shown here is derived from an EMBL/GenBank/DDBJ whole genome shotgun (WGS) entry which is preliminary data.</text>
</comment>
<evidence type="ECO:0000259" key="9">
    <source>
        <dbReference type="Pfam" id="PF14748"/>
    </source>
</evidence>
<comment type="pathway">
    <text evidence="4 7">Amino-acid biosynthesis; L-proline biosynthesis; L-proline from L-glutamate 5-semialdehyde: step 1/1.</text>
</comment>
<evidence type="ECO:0000256" key="6">
    <source>
        <dbReference type="PIRSR" id="PIRSR000193-1"/>
    </source>
</evidence>
<dbReference type="PANTHER" id="PTHR11645">
    <property type="entry name" value="PYRROLINE-5-CARBOXYLATE REDUCTASE"/>
    <property type="match status" value="1"/>
</dbReference>
<feature type="binding site" evidence="6">
    <location>
        <begin position="11"/>
        <end position="16"/>
    </location>
    <ligand>
        <name>NADP(+)</name>
        <dbReference type="ChEBI" id="CHEBI:58349"/>
    </ligand>
</feature>
<reference evidence="10 11" key="1">
    <citation type="journal article" date="2020" name="Microorganisms">
        <title>Osmotic Adaptation and Compatible Solute Biosynthesis of Phototrophic Bacteria as Revealed from Genome Analyses.</title>
        <authorList>
            <person name="Imhoff J.F."/>
            <person name="Rahn T."/>
            <person name="Kunzel S."/>
            <person name="Keller A."/>
            <person name="Neulinger S.C."/>
        </authorList>
    </citation>
    <scope>NUCLEOTIDE SEQUENCE [LARGE SCALE GENOMIC DNA]</scope>
    <source>
        <strain evidence="10 11">DSM 25653</strain>
    </source>
</reference>
<dbReference type="FunFam" id="1.10.3730.10:FF:000001">
    <property type="entry name" value="Pyrroline-5-carboxylate reductase"/>
    <property type="match status" value="1"/>
</dbReference>
<evidence type="ECO:0000313" key="10">
    <source>
        <dbReference type="EMBL" id="MBK1617375.1"/>
    </source>
</evidence>
<dbReference type="GO" id="GO:0004735">
    <property type="term" value="F:pyrroline-5-carboxylate reductase activity"/>
    <property type="evidence" value="ECO:0007669"/>
    <property type="project" value="UniProtKB-UniRule"/>
</dbReference>
<accession>A0A9X0W5T7</accession>
<dbReference type="PANTHER" id="PTHR11645:SF0">
    <property type="entry name" value="PYRROLINE-5-CARBOXYLATE REDUCTASE 3"/>
    <property type="match status" value="1"/>
</dbReference>
<dbReference type="Proteomes" id="UP001138768">
    <property type="component" value="Unassembled WGS sequence"/>
</dbReference>
<dbReference type="RefSeq" id="WP_200238276.1">
    <property type="nucleotide sequence ID" value="NZ_NRRY01000003.1"/>
</dbReference>
<comment type="catalytic activity">
    <reaction evidence="4">
        <text>L-proline + NAD(+) = (S)-1-pyrroline-5-carboxylate + NADH + 2 H(+)</text>
        <dbReference type="Rhea" id="RHEA:14105"/>
        <dbReference type="ChEBI" id="CHEBI:15378"/>
        <dbReference type="ChEBI" id="CHEBI:17388"/>
        <dbReference type="ChEBI" id="CHEBI:57540"/>
        <dbReference type="ChEBI" id="CHEBI:57945"/>
        <dbReference type="ChEBI" id="CHEBI:60039"/>
        <dbReference type="EC" id="1.5.1.2"/>
    </reaction>
</comment>
<evidence type="ECO:0000256" key="1">
    <source>
        <dbReference type="ARBA" id="ARBA00005525"/>
    </source>
</evidence>
<dbReference type="InterPro" id="IPR008927">
    <property type="entry name" value="6-PGluconate_DH-like_C_sf"/>
</dbReference>
<organism evidence="10 11">
    <name type="scientific">Lamprobacter modestohalophilus</name>
    <dbReference type="NCBI Taxonomy" id="1064514"/>
    <lineage>
        <taxon>Bacteria</taxon>
        <taxon>Pseudomonadati</taxon>
        <taxon>Pseudomonadota</taxon>
        <taxon>Gammaproteobacteria</taxon>
        <taxon>Chromatiales</taxon>
        <taxon>Chromatiaceae</taxon>
        <taxon>Lamprobacter</taxon>
    </lineage>
</organism>
<keyword evidence="4 7" id="KW-0028">Amino-acid biosynthesis</keyword>
<comment type="catalytic activity">
    <reaction evidence="4 7">
        <text>L-proline + NADP(+) = (S)-1-pyrroline-5-carboxylate + NADPH + 2 H(+)</text>
        <dbReference type="Rhea" id="RHEA:14109"/>
        <dbReference type="ChEBI" id="CHEBI:15378"/>
        <dbReference type="ChEBI" id="CHEBI:17388"/>
        <dbReference type="ChEBI" id="CHEBI:57783"/>
        <dbReference type="ChEBI" id="CHEBI:58349"/>
        <dbReference type="ChEBI" id="CHEBI:60039"/>
        <dbReference type="EC" id="1.5.1.2"/>
    </reaction>
</comment>
<dbReference type="InterPro" id="IPR000304">
    <property type="entry name" value="Pyrroline-COOH_reductase"/>
</dbReference>
<dbReference type="InterPro" id="IPR053790">
    <property type="entry name" value="P5CR-like_CS"/>
</dbReference>
<evidence type="ECO:0000256" key="4">
    <source>
        <dbReference type="HAMAP-Rule" id="MF_01925"/>
    </source>
</evidence>
<keyword evidence="11" id="KW-1185">Reference proteome</keyword>
<dbReference type="EC" id="1.5.1.2" evidence="4 5"/>
<dbReference type="GO" id="GO:0055129">
    <property type="term" value="P:L-proline biosynthetic process"/>
    <property type="evidence" value="ECO:0007669"/>
    <property type="project" value="UniProtKB-UniRule"/>
</dbReference>
<dbReference type="Gene3D" id="1.10.3730.10">
    <property type="entry name" value="ProC C-terminal domain-like"/>
    <property type="match status" value="1"/>
</dbReference>
<feature type="domain" description="Pyrroline-5-carboxylate reductase dimerisation" evidence="9">
    <location>
        <begin position="166"/>
        <end position="270"/>
    </location>
</feature>
<dbReference type="SUPFAM" id="SSF48179">
    <property type="entry name" value="6-phosphogluconate dehydrogenase C-terminal domain-like"/>
    <property type="match status" value="1"/>
</dbReference>
<dbReference type="PIRSF" id="PIRSF000193">
    <property type="entry name" value="Pyrrol-5-carb_rd"/>
    <property type="match status" value="1"/>
</dbReference>
<evidence type="ECO:0000256" key="2">
    <source>
        <dbReference type="ARBA" id="ARBA00022857"/>
    </source>
</evidence>
<keyword evidence="2 4" id="KW-0521">NADP</keyword>